<name>A0A6A8GDX2_9EURY</name>
<keyword evidence="3" id="KW-1185">Reference proteome</keyword>
<comment type="caution">
    <text evidence="2">The sequence shown here is derived from an EMBL/GenBank/DDBJ whole genome shotgun (WGS) entry which is preliminary data.</text>
</comment>
<gene>
    <name evidence="2" type="ORF">GJR96_05310</name>
</gene>
<protein>
    <submittedName>
        <fullName evidence="2">Uncharacterized protein</fullName>
    </submittedName>
</protein>
<evidence type="ECO:0000256" key="1">
    <source>
        <dbReference type="SAM" id="MobiDB-lite"/>
    </source>
</evidence>
<dbReference type="EMBL" id="WKJO01000001">
    <property type="protein sequence ID" value="MRX21378.1"/>
    <property type="molecule type" value="Genomic_DNA"/>
</dbReference>
<feature type="region of interest" description="Disordered" evidence="1">
    <location>
        <begin position="1"/>
        <end position="29"/>
    </location>
</feature>
<accession>A0A6A8GDX2</accession>
<dbReference type="RefSeq" id="WP_151161981.1">
    <property type="nucleotide sequence ID" value="NZ_WKJO01000001.1"/>
</dbReference>
<evidence type="ECO:0000313" key="2">
    <source>
        <dbReference type="EMBL" id="MRX21378.1"/>
    </source>
</evidence>
<feature type="compositionally biased region" description="Polar residues" evidence="1">
    <location>
        <begin position="1"/>
        <end position="11"/>
    </location>
</feature>
<reference evidence="2 3" key="1">
    <citation type="submission" date="2019-11" db="EMBL/GenBank/DDBJ databases">
        <title>Whole genome sequence of Haloferax sp. MBLA0076.</title>
        <authorList>
            <person name="Seo M.-J."/>
            <person name="Cho E.-S."/>
        </authorList>
    </citation>
    <scope>NUCLEOTIDE SEQUENCE [LARGE SCALE GENOMIC DNA]</scope>
    <source>
        <strain evidence="2 3">MBLA0076</strain>
    </source>
</reference>
<evidence type="ECO:0000313" key="3">
    <source>
        <dbReference type="Proteomes" id="UP000439022"/>
    </source>
</evidence>
<organism evidence="2 3">
    <name type="scientific">Haloferax litoreum</name>
    <dbReference type="NCBI Taxonomy" id="2666140"/>
    <lineage>
        <taxon>Archaea</taxon>
        <taxon>Methanobacteriati</taxon>
        <taxon>Methanobacteriota</taxon>
        <taxon>Stenosarchaea group</taxon>
        <taxon>Halobacteria</taxon>
        <taxon>Halobacteriales</taxon>
        <taxon>Haloferacaceae</taxon>
        <taxon>Haloferax</taxon>
    </lineage>
</organism>
<dbReference type="Proteomes" id="UP000439022">
    <property type="component" value="Unassembled WGS sequence"/>
</dbReference>
<sequence length="74" mass="8219">MSNSSSTTDAPTGQRAFYGEPQHEDSHVNDRDIFCAAESRDDERGLYAQTSHYLATNDEDFAHTTGTQHTVRVA</sequence>
<dbReference type="AlphaFoldDB" id="A0A6A8GDX2"/>
<proteinExistence type="predicted"/>